<accession>A0AAD6HE78</accession>
<feature type="domain" description="2EXR" evidence="1">
    <location>
        <begin position="5"/>
        <end position="110"/>
    </location>
</feature>
<sequence>MDSSFTLFPRLPSELRRMIWEACIPHRIVEFGFPWQESPEVRSARTFLLDDMLFERIYCGFGRNKMHNIRPPIISQVCGEARMIVLKSGEMRQDAYGQTKQWIDTKHDRLAWWWTPEVYNFFTPQIQMELISSFFSHAQSTNKEPVIMAHWVYPFRPTAQEIDYFPTAGDIITRIFELKCIFFCIKIVKVNTDRLQAIQSQLWGTTGEEVTQLVDAHDTAQIQKFRREMNASDPTELEFVDSALNKEKFAAQIAEWELEIKSQWLWMKWTMAWSRSFTGIDELMHVWLSSESDGDDQPLDIGLLHQDLASQFIARPGPQLIPVSNRFKPNMEHPWVKSVMEEIPTFKPVIMFRQCLKN</sequence>
<dbReference type="PANTHER" id="PTHR35910:SF1">
    <property type="entry name" value="2EXR DOMAIN-CONTAINING PROTEIN"/>
    <property type="match status" value="1"/>
</dbReference>
<evidence type="ECO:0000259" key="1">
    <source>
        <dbReference type="Pfam" id="PF20150"/>
    </source>
</evidence>
<dbReference type="EMBL" id="JAQJAN010000018">
    <property type="protein sequence ID" value="KAJ5709649.1"/>
    <property type="molecule type" value="Genomic_DNA"/>
</dbReference>
<dbReference type="PANTHER" id="PTHR35910">
    <property type="entry name" value="2EXR DOMAIN-CONTAINING PROTEIN"/>
    <property type="match status" value="1"/>
</dbReference>
<proteinExistence type="predicted"/>
<evidence type="ECO:0000313" key="3">
    <source>
        <dbReference type="Proteomes" id="UP001215712"/>
    </source>
</evidence>
<comment type="caution">
    <text evidence="2">The sequence shown here is derived from an EMBL/GenBank/DDBJ whole genome shotgun (WGS) entry which is preliminary data.</text>
</comment>
<protein>
    <recommendedName>
        <fullName evidence="1">2EXR domain-containing protein</fullName>
    </recommendedName>
</protein>
<dbReference type="Pfam" id="PF20150">
    <property type="entry name" value="2EXR"/>
    <property type="match status" value="1"/>
</dbReference>
<dbReference type="AlphaFoldDB" id="A0AAD6HE78"/>
<name>A0AAD6HE78_9EURO</name>
<keyword evidence="3" id="KW-1185">Reference proteome</keyword>
<gene>
    <name evidence="2" type="ORF">N7493_009940</name>
</gene>
<dbReference type="Proteomes" id="UP001215712">
    <property type="component" value="Unassembled WGS sequence"/>
</dbReference>
<reference evidence="2" key="1">
    <citation type="journal article" date="2023" name="IMA Fungus">
        <title>Comparative genomic study of the Penicillium genus elucidates a diverse pangenome and 15 lateral gene transfer events.</title>
        <authorList>
            <person name="Petersen C."/>
            <person name="Sorensen T."/>
            <person name="Nielsen M.R."/>
            <person name="Sondergaard T.E."/>
            <person name="Sorensen J.L."/>
            <person name="Fitzpatrick D.A."/>
            <person name="Frisvad J.C."/>
            <person name="Nielsen K.L."/>
        </authorList>
    </citation>
    <scope>NUCLEOTIDE SEQUENCE</scope>
    <source>
        <strain evidence="2">IBT 17514</strain>
    </source>
</reference>
<evidence type="ECO:0000313" key="2">
    <source>
        <dbReference type="EMBL" id="KAJ5709649.1"/>
    </source>
</evidence>
<dbReference type="InterPro" id="IPR045518">
    <property type="entry name" value="2EXR"/>
</dbReference>
<reference evidence="2" key="2">
    <citation type="submission" date="2023-01" db="EMBL/GenBank/DDBJ databases">
        <authorList>
            <person name="Petersen C."/>
        </authorList>
    </citation>
    <scope>NUCLEOTIDE SEQUENCE</scope>
    <source>
        <strain evidence="2">IBT 17514</strain>
    </source>
</reference>
<organism evidence="2 3">
    <name type="scientific">Penicillium malachiteum</name>
    <dbReference type="NCBI Taxonomy" id="1324776"/>
    <lineage>
        <taxon>Eukaryota</taxon>
        <taxon>Fungi</taxon>
        <taxon>Dikarya</taxon>
        <taxon>Ascomycota</taxon>
        <taxon>Pezizomycotina</taxon>
        <taxon>Eurotiomycetes</taxon>
        <taxon>Eurotiomycetidae</taxon>
        <taxon>Eurotiales</taxon>
        <taxon>Aspergillaceae</taxon>
        <taxon>Penicillium</taxon>
    </lineage>
</organism>